<evidence type="ECO:0000313" key="2">
    <source>
        <dbReference type="Proteomes" id="UP001257948"/>
    </source>
</evidence>
<evidence type="ECO:0000313" key="1">
    <source>
        <dbReference type="EMBL" id="MDT7840337.1"/>
    </source>
</evidence>
<sequence length="104" mass="11056">YYNSSNGGTNSGCFYHRGPFYGVAAYTYVTIYRCSQRSGEGQVCNTVASGGVDDGNFSYQAGPVGVTGTANYCVGAIGWITWEHPNPDVGKMNMGVFTPLTRGC</sequence>
<protein>
    <submittedName>
        <fullName evidence="1">Uncharacterized protein</fullName>
    </submittedName>
</protein>
<proteinExistence type="predicted"/>
<name>A0ABU3LP64_9ACTN</name>
<comment type="caution">
    <text evidence="1">The sequence shown here is derived from an EMBL/GenBank/DDBJ whole genome shotgun (WGS) entry which is preliminary data.</text>
</comment>
<dbReference type="EMBL" id="JAVTLL010000003">
    <property type="protein sequence ID" value="MDT7840337.1"/>
    <property type="molecule type" value="Genomic_DNA"/>
</dbReference>
<dbReference type="RefSeq" id="WP_314198876.1">
    <property type="nucleotide sequence ID" value="NZ_JAVTLL010000003.1"/>
</dbReference>
<accession>A0ABU3LP64</accession>
<reference evidence="2" key="1">
    <citation type="submission" date="2023-07" db="EMBL/GenBank/DDBJ databases">
        <title>Draft genome sequence of the endophytic actinobacterium Streptomyces justiciae WPN32, a potential antibiotic producer.</title>
        <authorList>
            <person name="Yasawong M."/>
            <person name="Pana W."/>
            <person name="Ganta P."/>
            <person name="Santapan N."/>
            <person name="Songngamsuk T."/>
            <person name="Phatcharaharikarn M."/>
            <person name="Kerdtoob S."/>
            <person name="Nantapong N."/>
        </authorList>
    </citation>
    <scope>NUCLEOTIDE SEQUENCE [LARGE SCALE GENOMIC DNA]</scope>
    <source>
        <strain evidence="2">WPN32</strain>
    </source>
</reference>
<organism evidence="1 2">
    <name type="scientific">Streptomyces justiciae</name>
    <dbReference type="NCBI Taxonomy" id="2780140"/>
    <lineage>
        <taxon>Bacteria</taxon>
        <taxon>Bacillati</taxon>
        <taxon>Actinomycetota</taxon>
        <taxon>Actinomycetes</taxon>
        <taxon>Kitasatosporales</taxon>
        <taxon>Streptomycetaceae</taxon>
        <taxon>Streptomyces</taxon>
    </lineage>
</organism>
<dbReference type="Proteomes" id="UP001257948">
    <property type="component" value="Unassembled WGS sequence"/>
</dbReference>
<gene>
    <name evidence="1" type="ORF">RQC66_06300</name>
</gene>
<keyword evidence="2" id="KW-1185">Reference proteome</keyword>
<feature type="non-terminal residue" evidence="1">
    <location>
        <position position="1"/>
    </location>
</feature>